<protein>
    <submittedName>
        <fullName evidence="1">Uncharacterized protein</fullName>
    </submittedName>
</protein>
<dbReference type="Proteomes" id="UP001196413">
    <property type="component" value="Unassembled WGS sequence"/>
</dbReference>
<evidence type="ECO:0000313" key="2">
    <source>
        <dbReference type="Proteomes" id="UP001196413"/>
    </source>
</evidence>
<reference evidence="1" key="1">
    <citation type="submission" date="2021-06" db="EMBL/GenBank/DDBJ databases">
        <title>Parelaphostrongylus tenuis whole genome reference sequence.</title>
        <authorList>
            <person name="Garwood T.J."/>
            <person name="Larsen P.A."/>
            <person name="Fountain-Jones N.M."/>
            <person name="Garbe J.R."/>
            <person name="Macchietto M.G."/>
            <person name="Kania S.A."/>
            <person name="Gerhold R.W."/>
            <person name="Richards J.E."/>
            <person name="Wolf T.M."/>
        </authorList>
    </citation>
    <scope>NUCLEOTIDE SEQUENCE</scope>
    <source>
        <strain evidence="1">MNPRO001-30</strain>
        <tissue evidence="1">Meninges</tissue>
    </source>
</reference>
<sequence>MEEWVAKGVSRTPITQHHLAGDLNSGSPQLSMNRRVSLALATPSKCLYLVDSRKTNRTTTDRLMNV</sequence>
<proteinExistence type="predicted"/>
<comment type="caution">
    <text evidence="1">The sequence shown here is derived from an EMBL/GenBank/DDBJ whole genome shotgun (WGS) entry which is preliminary data.</text>
</comment>
<dbReference type="AlphaFoldDB" id="A0AAD5N896"/>
<evidence type="ECO:0000313" key="1">
    <source>
        <dbReference type="EMBL" id="KAJ1364432.1"/>
    </source>
</evidence>
<dbReference type="EMBL" id="JAHQIW010004978">
    <property type="protein sequence ID" value="KAJ1364432.1"/>
    <property type="molecule type" value="Genomic_DNA"/>
</dbReference>
<accession>A0AAD5N896</accession>
<gene>
    <name evidence="1" type="ORF">KIN20_024531</name>
</gene>
<organism evidence="1 2">
    <name type="scientific">Parelaphostrongylus tenuis</name>
    <name type="common">Meningeal worm</name>
    <dbReference type="NCBI Taxonomy" id="148309"/>
    <lineage>
        <taxon>Eukaryota</taxon>
        <taxon>Metazoa</taxon>
        <taxon>Ecdysozoa</taxon>
        <taxon>Nematoda</taxon>
        <taxon>Chromadorea</taxon>
        <taxon>Rhabditida</taxon>
        <taxon>Rhabditina</taxon>
        <taxon>Rhabditomorpha</taxon>
        <taxon>Strongyloidea</taxon>
        <taxon>Metastrongylidae</taxon>
        <taxon>Parelaphostrongylus</taxon>
    </lineage>
</organism>
<keyword evidence="2" id="KW-1185">Reference proteome</keyword>
<name>A0AAD5N896_PARTN</name>